<evidence type="ECO:0000313" key="10">
    <source>
        <dbReference type="Proteomes" id="UP000509568"/>
    </source>
</evidence>
<evidence type="ECO:0000256" key="1">
    <source>
        <dbReference type="ARBA" id="ARBA00004418"/>
    </source>
</evidence>
<evidence type="ECO:0000259" key="8">
    <source>
        <dbReference type="SMART" id="SM00062"/>
    </source>
</evidence>
<feature type="chain" id="PRO_5028839233" description="Putative aliphatic sulfonates-binding protein" evidence="7">
    <location>
        <begin position="22"/>
        <end position="308"/>
    </location>
</feature>
<dbReference type="Proteomes" id="UP000509568">
    <property type="component" value="Chromosome"/>
</dbReference>
<reference evidence="9 10" key="1">
    <citation type="submission" date="2020-06" db="EMBL/GenBank/DDBJ databases">
        <title>Pseudomonas eucalypticola sp. nov., an endophyte of Eucalyptus dunnii leaves with biocontrol ability of eucalyptus leaf blight.</title>
        <authorList>
            <person name="Liu Y."/>
            <person name="Song Z."/>
            <person name="Zeng H."/>
            <person name="Lu M."/>
            <person name="Wang X."/>
            <person name="Lian X."/>
            <person name="Zhang Q."/>
        </authorList>
    </citation>
    <scope>NUCLEOTIDE SEQUENCE [LARGE SCALE GENOMIC DNA]</scope>
    <source>
        <strain evidence="9 10">NP-1</strain>
    </source>
</reference>
<evidence type="ECO:0000256" key="3">
    <source>
        <dbReference type="ARBA" id="ARBA00022448"/>
    </source>
</evidence>
<accession>A0A7D5D8V2</accession>
<dbReference type="PANTHER" id="PTHR30024">
    <property type="entry name" value="ALIPHATIC SULFONATES-BINDING PROTEIN-RELATED"/>
    <property type="match status" value="1"/>
</dbReference>
<dbReference type="InterPro" id="IPR015168">
    <property type="entry name" value="SsuA/THI5"/>
</dbReference>
<evidence type="ECO:0000256" key="5">
    <source>
        <dbReference type="ARBA" id="ARBA00055538"/>
    </source>
</evidence>
<organism evidence="9 10">
    <name type="scientific">Pseudomonas eucalypticola</name>
    <dbReference type="NCBI Taxonomy" id="2599595"/>
    <lineage>
        <taxon>Bacteria</taxon>
        <taxon>Pseudomonadati</taxon>
        <taxon>Pseudomonadota</taxon>
        <taxon>Gammaproteobacteria</taxon>
        <taxon>Pseudomonadales</taxon>
        <taxon>Pseudomonadaceae</taxon>
        <taxon>Pseudomonas</taxon>
    </lineage>
</organism>
<keyword evidence="4 7" id="KW-0732">Signal</keyword>
<gene>
    <name evidence="9" type="ORF">HWQ56_18255</name>
</gene>
<keyword evidence="3" id="KW-0813">Transport</keyword>
<evidence type="ECO:0000256" key="4">
    <source>
        <dbReference type="ARBA" id="ARBA00022729"/>
    </source>
</evidence>
<evidence type="ECO:0000313" key="9">
    <source>
        <dbReference type="EMBL" id="QKZ05632.1"/>
    </source>
</evidence>
<evidence type="ECO:0000256" key="2">
    <source>
        <dbReference type="ARBA" id="ARBA00010742"/>
    </source>
</evidence>
<comment type="subcellular location">
    <subcellularLocation>
        <location evidence="1">Periplasm</location>
    </subcellularLocation>
</comment>
<dbReference type="GO" id="GO:0042597">
    <property type="term" value="C:periplasmic space"/>
    <property type="evidence" value="ECO:0007669"/>
    <property type="project" value="UniProtKB-SubCell"/>
</dbReference>
<dbReference type="KEGG" id="pez:HWQ56_18255"/>
<feature type="domain" description="Solute-binding protein family 3/N-terminal" evidence="8">
    <location>
        <begin position="24"/>
        <end position="246"/>
    </location>
</feature>
<sequence length="308" mass="33391">MNRVWQWVLLTGLLLAGSAQGQDVLRVCSQKDSLKILLQAAGELDDLPYRIEFSSFPAAPPIAEALGADAADVGALGDAPFIFAVAAKAPIHTVAVIKLQVTPTMVAVVVKQDSPLHQVADLAGKRIVTTRGSIGHFLALAAMRQAGLHSRDAQFIFLPPGESRLLLDNGRADAWATWDPYTSMVQLQDHARVLASGEKLFAGNVLIVANDKAIASKQALIADLLARIDRAYQWANRNVDAYAGQQSAHTGLPAEFHRLSTLESKPHRIAIDATVVSQLQAAADLYLDEHIINRRVDAPAYFDNRFDH</sequence>
<feature type="signal peptide" evidence="7">
    <location>
        <begin position="1"/>
        <end position="21"/>
    </location>
</feature>
<comment type="similarity">
    <text evidence="2">Belongs to the bacterial solute-binding protein SsuA/TauA family.</text>
</comment>
<dbReference type="EMBL" id="CP056030">
    <property type="protein sequence ID" value="QKZ05632.1"/>
    <property type="molecule type" value="Genomic_DNA"/>
</dbReference>
<evidence type="ECO:0000256" key="7">
    <source>
        <dbReference type="SAM" id="SignalP"/>
    </source>
</evidence>
<dbReference type="CDD" id="cd13558">
    <property type="entry name" value="PBP2_SsuA_like_2"/>
    <property type="match status" value="1"/>
</dbReference>
<dbReference type="Pfam" id="PF09084">
    <property type="entry name" value="NMT1"/>
    <property type="match status" value="1"/>
</dbReference>
<proteinExistence type="inferred from homology"/>
<protein>
    <recommendedName>
        <fullName evidence="6">Putative aliphatic sulfonates-binding protein</fullName>
    </recommendedName>
</protein>
<dbReference type="FunFam" id="3.40.190.10:FF:000050">
    <property type="entry name" value="Sulfonate ABC transporter substrate-binding protein"/>
    <property type="match status" value="1"/>
</dbReference>
<dbReference type="Gene3D" id="3.40.190.10">
    <property type="entry name" value="Periplasmic binding protein-like II"/>
    <property type="match status" value="2"/>
</dbReference>
<dbReference type="NCBIfam" id="TIGR01728">
    <property type="entry name" value="SsuA_fam"/>
    <property type="match status" value="1"/>
</dbReference>
<evidence type="ECO:0000256" key="6">
    <source>
        <dbReference type="ARBA" id="ARBA00070228"/>
    </source>
</evidence>
<dbReference type="InterPro" id="IPR001638">
    <property type="entry name" value="Solute-binding_3/MltF_N"/>
</dbReference>
<dbReference type="SMART" id="SM00062">
    <property type="entry name" value="PBPb"/>
    <property type="match status" value="1"/>
</dbReference>
<dbReference type="GO" id="GO:0042626">
    <property type="term" value="F:ATPase-coupled transmembrane transporter activity"/>
    <property type="evidence" value="ECO:0007669"/>
    <property type="project" value="InterPro"/>
</dbReference>
<dbReference type="RefSeq" id="WP_176571392.1">
    <property type="nucleotide sequence ID" value="NZ_CP056030.1"/>
</dbReference>
<name>A0A7D5D8V2_9PSED</name>
<comment type="function">
    <text evidence="5">Part of a binding-protein-dependent transport system for aliphatic sulfonates. Putative binding protein.</text>
</comment>
<dbReference type="AlphaFoldDB" id="A0A7D5D8V2"/>
<dbReference type="GO" id="GO:0016020">
    <property type="term" value="C:membrane"/>
    <property type="evidence" value="ECO:0007669"/>
    <property type="project" value="InterPro"/>
</dbReference>
<dbReference type="SUPFAM" id="SSF53850">
    <property type="entry name" value="Periplasmic binding protein-like II"/>
    <property type="match status" value="1"/>
</dbReference>
<keyword evidence="10" id="KW-1185">Reference proteome</keyword>
<dbReference type="InterPro" id="IPR010067">
    <property type="entry name" value="ABC_SsuA_sub-bd"/>
</dbReference>
<dbReference type="PANTHER" id="PTHR30024:SF48">
    <property type="entry name" value="ABC TRANSPORTER SUBSTRATE-BINDING PROTEIN"/>
    <property type="match status" value="1"/>
</dbReference>